<dbReference type="AlphaFoldDB" id="J5J6R0"/>
<accession>J5J6R0</accession>
<dbReference type="InterPro" id="IPR016084">
    <property type="entry name" value="Haem_Oase-like_multi-hlx"/>
</dbReference>
<dbReference type="EMBL" id="JH725190">
    <property type="protein sequence ID" value="EJP62173.1"/>
    <property type="molecule type" value="Genomic_DNA"/>
</dbReference>
<dbReference type="CDD" id="cd19357">
    <property type="entry name" value="TenA_E_At3g16990-like"/>
    <property type="match status" value="1"/>
</dbReference>
<dbReference type="GeneID" id="19891859"/>
<dbReference type="PANTHER" id="PTHR41813:SF2">
    <property type="entry name" value="REGULATOR PAB1642, PUTATIVE (AFU_ORTHOLOGUE AFUA_3G11955)-RELATED"/>
    <property type="match status" value="1"/>
</dbReference>
<proteinExistence type="predicted"/>
<protein>
    <submittedName>
        <fullName evidence="1">Transcription regulator PAB1642</fullName>
    </submittedName>
</protein>
<dbReference type="RefSeq" id="XP_008602166.1">
    <property type="nucleotide sequence ID" value="XM_008603944.1"/>
</dbReference>
<name>J5J6R0_BEAB2</name>
<dbReference type="Gene3D" id="1.20.910.10">
    <property type="entry name" value="Heme oxygenase-like"/>
    <property type="match status" value="1"/>
</dbReference>
<dbReference type="PANTHER" id="PTHR41813">
    <property type="entry name" value="REGULATOR PAB1642, PUTATIVE (AFU_ORTHOLOGUE AFUA_3G11955)-RELATED"/>
    <property type="match status" value="1"/>
</dbReference>
<evidence type="ECO:0000313" key="2">
    <source>
        <dbReference type="Proteomes" id="UP000002762"/>
    </source>
</evidence>
<evidence type="ECO:0000313" key="1">
    <source>
        <dbReference type="EMBL" id="EJP62173.1"/>
    </source>
</evidence>
<dbReference type="InterPro" id="IPR053261">
    <property type="entry name" value="Polyketide-peptide_reg"/>
</dbReference>
<dbReference type="STRING" id="655819.J5J6R0"/>
<dbReference type="InParanoid" id="J5J6R0"/>
<reference evidence="1 2" key="1">
    <citation type="journal article" date="2012" name="Sci. Rep.">
        <title>Genomic perspectives on the evolution of fungal entomopathogenicity in Beauveria bassiana.</title>
        <authorList>
            <person name="Xiao G."/>
            <person name="Ying S.H."/>
            <person name="Zheng P."/>
            <person name="Wang Z.L."/>
            <person name="Zhang S."/>
            <person name="Xie X.Q."/>
            <person name="Shang Y."/>
            <person name="St Leger R.J."/>
            <person name="Zhao G.P."/>
            <person name="Wang C."/>
            <person name="Feng M.G."/>
        </authorList>
    </citation>
    <scope>NUCLEOTIDE SEQUENCE [LARGE SCALE GENOMIC DNA]</scope>
    <source>
        <strain evidence="1 2">ARSEF 2860</strain>
    </source>
</reference>
<dbReference type="HOGENOM" id="CLU_055855_0_0_1"/>
<dbReference type="OrthoDB" id="37730at2759"/>
<sequence length="267" mass="29256">MSSFTQTLIASDPAGHQRATQSPFLQRAAAGTLSKALLGRWLANDRLYIHGYIRAAGRLLSFLRLPEAVSHEDRNDNDNDNDDDDDDDAAEALLAWVVDALVNIQRESRFFLSTAAQYGLDVNLPIDATTGRVPAAAKLDGLRRFEALFDGLQSSTDEGPLPWLEAAVLFYATERCYLDAWTWAASQMDGAKDGAEDEDGGAVRRAFIDNWTSAEFAAFVERLAAVIDGAVRAQGEDAQEALRRRGMVMWRAVLEAEAAFWPAVDGS</sequence>
<gene>
    <name evidence="1" type="ORF">BBA_08847</name>
</gene>
<dbReference type="SUPFAM" id="SSF48613">
    <property type="entry name" value="Heme oxygenase-like"/>
    <property type="match status" value="1"/>
</dbReference>
<dbReference type="Proteomes" id="UP000002762">
    <property type="component" value="Unassembled WGS sequence"/>
</dbReference>
<organism evidence="1 2">
    <name type="scientific">Beauveria bassiana (strain ARSEF 2860)</name>
    <name type="common">White muscardine disease fungus</name>
    <name type="synonym">Tritirachium shiotae</name>
    <dbReference type="NCBI Taxonomy" id="655819"/>
    <lineage>
        <taxon>Eukaryota</taxon>
        <taxon>Fungi</taxon>
        <taxon>Dikarya</taxon>
        <taxon>Ascomycota</taxon>
        <taxon>Pezizomycotina</taxon>
        <taxon>Sordariomycetes</taxon>
        <taxon>Hypocreomycetidae</taxon>
        <taxon>Hypocreales</taxon>
        <taxon>Cordycipitaceae</taxon>
        <taxon>Beauveria</taxon>
    </lineage>
</organism>
<keyword evidence="2" id="KW-1185">Reference proteome</keyword>